<organism evidence="3 4">
    <name type="scientific">Pseudomonas monsensis</name>
    <dbReference type="NCBI Taxonomy" id="2745509"/>
    <lineage>
        <taxon>Bacteria</taxon>
        <taxon>Pseudomonadati</taxon>
        <taxon>Pseudomonadota</taxon>
        <taxon>Gammaproteobacteria</taxon>
        <taxon>Pseudomonadales</taxon>
        <taxon>Pseudomonadaceae</taxon>
        <taxon>Pseudomonas</taxon>
    </lineage>
</organism>
<dbReference type="Proteomes" id="UP001207830">
    <property type="component" value="Unassembled WGS sequence"/>
</dbReference>
<feature type="transmembrane region" description="Helical" evidence="1">
    <location>
        <begin position="254"/>
        <end position="271"/>
    </location>
</feature>
<keyword evidence="3" id="KW-0012">Acyltransferase</keyword>
<proteinExistence type="predicted"/>
<dbReference type="EMBL" id="JANIGP010000030">
    <property type="protein sequence ID" value="MCY0111617.1"/>
    <property type="molecule type" value="Genomic_DNA"/>
</dbReference>
<keyword evidence="1" id="KW-0812">Transmembrane</keyword>
<dbReference type="RefSeq" id="WP_267805607.1">
    <property type="nucleotide sequence ID" value="NZ_JANIGP010000030.1"/>
</dbReference>
<comment type="caution">
    <text evidence="3">The sequence shown here is derived from an EMBL/GenBank/DDBJ whole genome shotgun (WGS) entry which is preliminary data.</text>
</comment>
<feature type="transmembrane region" description="Helical" evidence="1">
    <location>
        <begin position="278"/>
        <end position="296"/>
    </location>
</feature>
<name>A0ABT3Z1G9_9PSED</name>
<protein>
    <submittedName>
        <fullName evidence="3">Acyltransferase</fullName>
    </submittedName>
</protein>
<dbReference type="InterPro" id="IPR002656">
    <property type="entry name" value="Acyl_transf_3_dom"/>
</dbReference>
<keyword evidence="1" id="KW-1133">Transmembrane helix</keyword>
<feature type="domain" description="Acyltransferase 3" evidence="2">
    <location>
        <begin position="10"/>
        <end position="328"/>
    </location>
</feature>
<evidence type="ECO:0000313" key="3">
    <source>
        <dbReference type="EMBL" id="MCY0111617.1"/>
    </source>
</evidence>
<dbReference type="Pfam" id="PF01757">
    <property type="entry name" value="Acyl_transf_3"/>
    <property type="match status" value="1"/>
</dbReference>
<accession>A0ABT3Z1G9</accession>
<dbReference type="InterPro" id="IPR050879">
    <property type="entry name" value="Acyltransferase_3"/>
</dbReference>
<feature type="transmembrane region" description="Helical" evidence="1">
    <location>
        <begin position="308"/>
        <end position="328"/>
    </location>
</feature>
<feature type="transmembrane region" description="Helical" evidence="1">
    <location>
        <begin position="96"/>
        <end position="118"/>
    </location>
</feature>
<evidence type="ECO:0000313" key="4">
    <source>
        <dbReference type="Proteomes" id="UP001207830"/>
    </source>
</evidence>
<sequence>MNNNKAERIVFLDYMRIFAFVSVLIGHKFFPLLTELSENPVNHITIRTVANMLIPLCWGGGAGVIVFFLTSGYIITHVLRTEAPVEFLVKRVFRIYPLYIFAVILQIVLEKLVMGIHLPDLTTFVTRILLIGDFFGTPNFLGGVEWTLRIEVLFYVLMAAFKALGMIERPAWLPVAFAAVSAALALLPPFPFQEGLSLGYLSIYGPLLFIGSCIYLGQHKLSSRFVCIAVSTGILISSLIMYAKYQTFWKESNFAALAVVLFVTAFLARRYMKETPAVTLLSGMTYAVYLFHKWLWDYASAALTATGVNILPMQLQILIFVLIFCYVVHKTVEQAGINLGRKLIKRFVARPRQIEKAVA</sequence>
<feature type="transmembrane region" description="Helical" evidence="1">
    <location>
        <begin position="12"/>
        <end position="33"/>
    </location>
</feature>
<feature type="transmembrane region" description="Helical" evidence="1">
    <location>
        <begin position="146"/>
        <end position="164"/>
    </location>
</feature>
<gene>
    <name evidence="3" type="ORF">NQF78_25255</name>
</gene>
<feature type="transmembrane region" description="Helical" evidence="1">
    <location>
        <begin position="198"/>
        <end position="217"/>
    </location>
</feature>
<evidence type="ECO:0000259" key="2">
    <source>
        <dbReference type="Pfam" id="PF01757"/>
    </source>
</evidence>
<keyword evidence="4" id="KW-1185">Reference proteome</keyword>
<dbReference type="GO" id="GO:0016746">
    <property type="term" value="F:acyltransferase activity"/>
    <property type="evidence" value="ECO:0007669"/>
    <property type="project" value="UniProtKB-KW"/>
</dbReference>
<evidence type="ECO:0000256" key="1">
    <source>
        <dbReference type="SAM" id="Phobius"/>
    </source>
</evidence>
<feature type="transmembrane region" description="Helical" evidence="1">
    <location>
        <begin position="224"/>
        <end position="242"/>
    </location>
</feature>
<feature type="transmembrane region" description="Helical" evidence="1">
    <location>
        <begin position="53"/>
        <end position="75"/>
    </location>
</feature>
<dbReference type="PANTHER" id="PTHR23028">
    <property type="entry name" value="ACETYLTRANSFERASE"/>
    <property type="match status" value="1"/>
</dbReference>
<dbReference type="PANTHER" id="PTHR23028:SF53">
    <property type="entry name" value="ACYL_TRANSF_3 DOMAIN-CONTAINING PROTEIN"/>
    <property type="match status" value="1"/>
</dbReference>
<keyword evidence="1" id="KW-0472">Membrane</keyword>
<reference evidence="3 4" key="1">
    <citation type="submission" date="2022-07" db="EMBL/GenBank/DDBJ databases">
        <title>Characterization of plant growth promoting rhizobacteria (PGPR) for use as bioinoculants in agriculture.</title>
        <authorList>
            <person name="Hassen A.I."/>
            <person name="Pierneef R."/>
        </authorList>
    </citation>
    <scope>NUCLEOTIDE SEQUENCE [LARGE SCALE GENOMIC DNA]</scope>
    <source>
        <strain evidence="3 4">SARCC-3054</strain>
    </source>
</reference>
<keyword evidence="3" id="KW-0808">Transferase</keyword>